<evidence type="ECO:0000256" key="1">
    <source>
        <dbReference type="SAM" id="SignalP"/>
    </source>
</evidence>
<dbReference type="RefSeq" id="WP_109388148.1">
    <property type="nucleotide sequence ID" value="NZ_QETF01000006.1"/>
</dbReference>
<evidence type="ECO:0000313" key="2">
    <source>
        <dbReference type="EMBL" id="PWG17190.1"/>
    </source>
</evidence>
<keyword evidence="1" id="KW-0732">Signal</keyword>
<keyword evidence="3" id="KW-1185">Reference proteome</keyword>
<dbReference type="AlphaFoldDB" id="A0A2V1P5V8"/>
<dbReference type="Proteomes" id="UP000245293">
    <property type="component" value="Unassembled WGS sequence"/>
</dbReference>
<proteinExistence type="predicted"/>
<organism evidence="2 3">
    <name type="scientific">Salibaculum griseiflavum</name>
    <dbReference type="NCBI Taxonomy" id="1914409"/>
    <lineage>
        <taxon>Bacteria</taxon>
        <taxon>Pseudomonadati</taxon>
        <taxon>Pseudomonadota</taxon>
        <taxon>Alphaproteobacteria</taxon>
        <taxon>Rhodobacterales</taxon>
        <taxon>Roseobacteraceae</taxon>
        <taxon>Salibaculum</taxon>
    </lineage>
</organism>
<dbReference type="EMBL" id="QETF01000006">
    <property type="protein sequence ID" value="PWG17190.1"/>
    <property type="molecule type" value="Genomic_DNA"/>
</dbReference>
<comment type="caution">
    <text evidence="2">The sequence shown here is derived from an EMBL/GenBank/DDBJ whole genome shotgun (WGS) entry which is preliminary data.</text>
</comment>
<evidence type="ECO:0000313" key="3">
    <source>
        <dbReference type="Proteomes" id="UP000245293"/>
    </source>
</evidence>
<gene>
    <name evidence="2" type="ORF">DFK10_07315</name>
</gene>
<feature type="chain" id="PRO_5015916826" evidence="1">
    <location>
        <begin position="20"/>
        <end position="316"/>
    </location>
</feature>
<dbReference type="OrthoDB" id="7861003at2"/>
<name>A0A2V1P5V8_9RHOB</name>
<sequence>MRALAAAFLAIGLTGPAAAQDRMSTDTCAASWTLLSDAAAWSDEVIRHDAPRATDDGWCGIADLRWTGAFALEVQLTDLRWRLGDPARLIEEGLPPRSIEVKVGRVATWPDIGNAVRNYAYRLQGPQFEGSAALRLQWDGVAKALTLQDLSLDFGDLGALKLNARASGVDLSDREAMMRSTASVALETVTLEVTANGFPERYLAVPLAEAFLDPEGPPPEAQVARLIASAKARLADLNESLLPPRSRTALEAALDSLPRPRGTLRVQMQAQEPLPIGKIVASALAMPPQDALSDVLVGHLEQLRLGVNWSPQRGAE</sequence>
<protein>
    <submittedName>
        <fullName evidence="2">Uncharacterized protein</fullName>
    </submittedName>
</protein>
<reference evidence="3" key="1">
    <citation type="submission" date="2018-05" db="EMBL/GenBank/DDBJ databases">
        <authorList>
            <person name="Du Z."/>
            <person name="Wang X."/>
        </authorList>
    </citation>
    <scope>NUCLEOTIDE SEQUENCE [LARGE SCALE GENOMIC DNA]</scope>
    <source>
        <strain evidence="3">WDS4C29</strain>
    </source>
</reference>
<feature type="signal peptide" evidence="1">
    <location>
        <begin position="1"/>
        <end position="19"/>
    </location>
</feature>
<accession>A0A2V1P5V8</accession>